<gene>
    <name evidence="2" type="ORF">TELCIR_05151</name>
</gene>
<accession>A0A2G9URN9</accession>
<feature type="compositionally biased region" description="Basic residues" evidence="1">
    <location>
        <begin position="13"/>
        <end position="25"/>
    </location>
</feature>
<dbReference type="AlphaFoldDB" id="A0A2G9URN9"/>
<dbReference type="EMBL" id="KZ345571">
    <property type="protein sequence ID" value="PIO72897.1"/>
    <property type="molecule type" value="Genomic_DNA"/>
</dbReference>
<dbReference type="Proteomes" id="UP000230423">
    <property type="component" value="Unassembled WGS sequence"/>
</dbReference>
<protein>
    <submittedName>
        <fullName evidence="2">Uncharacterized protein</fullName>
    </submittedName>
</protein>
<keyword evidence="3" id="KW-1185">Reference proteome</keyword>
<reference evidence="2 3" key="1">
    <citation type="submission" date="2015-09" db="EMBL/GenBank/DDBJ databases">
        <title>Draft genome of the parasitic nematode Teladorsagia circumcincta isolate WARC Sus (inbred).</title>
        <authorList>
            <person name="Mitreva M."/>
        </authorList>
    </citation>
    <scope>NUCLEOTIDE SEQUENCE [LARGE SCALE GENOMIC DNA]</scope>
    <source>
        <strain evidence="2 3">S</strain>
    </source>
</reference>
<evidence type="ECO:0000256" key="1">
    <source>
        <dbReference type="SAM" id="MobiDB-lite"/>
    </source>
</evidence>
<organism evidence="2 3">
    <name type="scientific">Teladorsagia circumcincta</name>
    <name type="common">Brown stomach worm</name>
    <name type="synonym">Ostertagia circumcincta</name>
    <dbReference type="NCBI Taxonomy" id="45464"/>
    <lineage>
        <taxon>Eukaryota</taxon>
        <taxon>Metazoa</taxon>
        <taxon>Ecdysozoa</taxon>
        <taxon>Nematoda</taxon>
        <taxon>Chromadorea</taxon>
        <taxon>Rhabditida</taxon>
        <taxon>Rhabditina</taxon>
        <taxon>Rhabditomorpha</taxon>
        <taxon>Strongyloidea</taxon>
        <taxon>Trichostrongylidae</taxon>
        <taxon>Teladorsagia</taxon>
    </lineage>
</organism>
<evidence type="ECO:0000313" key="2">
    <source>
        <dbReference type="EMBL" id="PIO72897.1"/>
    </source>
</evidence>
<name>A0A2G9URN9_TELCI</name>
<proteinExistence type="predicted"/>
<sequence length="56" mass="6567">MFMNSLSPACVKRQTKAMRRKTRQKRRNSAIAILDFYETILLMKIPNPKAKKASRK</sequence>
<feature type="region of interest" description="Disordered" evidence="1">
    <location>
        <begin position="1"/>
        <end position="25"/>
    </location>
</feature>
<evidence type="ECO:0000313" key="3">
    <source>
        <dbReference type="Proteomes" id="UP000230423"/>
    </source>
</evidence>